<dbReference type="RefSeq" id="WP_130550438.1">
    <property type="nucleotide sequence ID" value="NZ_SHMC01000002.1"/>
</dbReference>
<organism evidence="2 3">
    <name type="scientific">Pseudoxanthomonas winnipegensis</name>
    <dbReference type="NCBI Taxonomy" id="2480810"/>
    <lineage>
        <taxon>Bacteria</taxon>
        <taxon>Pseudomonadati</taxon>
        <taxon>Pseudomonadota</taxon>
        <taxon>Gammaproteobacteria</taxon>
        <taxon>Lysobacterales</taxon>
        <taxon>Lysobacteraceae</taxon>
        <taxon>Pseudoxanthomonas</taxon>
    </lineage>
</organism>
<proteinExistence type="predicted"/>
<evidence type="ECO:0000313" key="2">
    <source>
        <dbReference type="EMBL" id="TAA26563.1"/>
    </source>
</evidence>
<dbReference type="InterPro" id="IPR019289">
    <property type="entry name" value="Phage_tail_E/E"/>
</dbReference>
<evidence type="ECO:0000313" key="3">
    <source>
        <dbReference type="Proteomes" id="UP000292627"/>
    </source>
</evidence>
<evidence type="ECO:0000256" key="1">
    <source>
        <dbReference type="SAM" id="MobiDB-lite"/>
    </source>
</evidence>
<dbReference type="AlphaFoldDB" id="A0A4Q8LCJ2"/>
<gene>
    <name evidence="2" type="ORF">EA660_04840</name>
</gene>
<feature type="region of interest" description="Disordered" evidence="1">
    <location>
        <begin position="1"/>
        <end position="25"/>
    </location>
</feature>
<protein>
    <submittedName>
        <fullName evidence="2">Phage tail assembly protein</fullName>
    </submittedName>
</protein>
<comment type="caution">
    <text evidence="2">The sequence shown here is derived from an EMBL/GenBank/DDBJ whole genome shotgun (WGS) entry which is preliminary data.</text>
</comment>
<dbReference type="Pfam" id="PF10109">
    <property type="entry name" value="Phage_TAC_7"/>
    <property type="match status" value="1"/>
</dbReference>
<name>A0A4Q8LCJ2_9GAMM</name>
<accession>A0A4Q8LCJ2</accession>
<sequence>MAEQVAHPTLSRRDPVSQEQNTARKTVHVQLDTPIVRGEQSITALTLRKPASGELRGLKLVDLINMDVTALITLLPRISSPTLTAADAAAMDLPDLTQCAIEVASFFVTRAQLETLESPPA</sequence>
<dbReference type="OrthoDB" id="7366507at2"/>
<dbReference type="Proteomes" id="UP000292627">
    <property type="component" value="Unassembled WGS sequence"/>
</dbReference>
<dbReference type="EMBL" id="SHMC01000002">
    <property type="protein sequence ID" value="TAA26563.1"/>
    <property type="molecule type" value="Genomic_DNA"/>
</dbReference>
<reference evidence="2 3" key="1">
    <citation type="submission" date="2019-02" db="EMBL/GenBank/DDBJ databases">
        <title>WGS of Pseudoxanthomonas species novum from clinical isolates.</title>
        <authorList>
            <person name="Bernier A.-M."/>
            <person name="Bernard K."/>
            <person name="Vachon A."/>
        </authorList>
    </citation>
    <scope>NUCLEOTIDE SEQUENCE [LARGE SCALE GENOMIC DNA]</scope>
    <source>
        <strain evidence="2 3">NML171200</strain>
    </source>
</reference>